<evidence type="ECO:0000256" key="1">
    <source>
        <dbReference type="SAM" id="MobiDB-lite"/>
    </source>
</evidence>
<gene>
    <name evidence="2" type="ORF">ROJ8625_00772</name>
</gene>
<dbReference type="Gene3D" id="1.20.58.300">
    <property type="entry name" value="FlgN-like"/>
    <property type="match status" value="1"/>
</dbReference>
<dbReference type="SUPFAM" id="SSF140566">
    <property type="entry name" value="FlgN-like"/>
    <property type="match status" value="1"/>
</dbReference>
<dbReference type="GO" id="GO:0044780">
    <property type="term" value="P:bacterial-type flagellum assembly"/>
    <property type="evidence" value="ECO:0007669"/>
    <property type="project" value="InterPro"/>
</dbReference>
<proteinExistence type="predicted"/>
<reference evidence="2 3" key="1">
    <citation type="submission" date="2017-03" db="EMBL/GenBank/DDBJ databases">
        <authorList>
            <person name="Afonso C.L."/>
            <person name="Miller P.J."/>
            <person name="Scott M.A."/>
            <person name="Spackman E."/>
            <person name="Goraichik I."/>
            <person name="Dimitrov K.M."/>
            <person name="Suarez D.L."/>
            <person name="Swayne D.E."/>
        </authorList>
    </citation>
    <scope>NUCLEOTIDE SEQUENCE [LARGE SCALE GENOMIC DNA]</scope>
    <source>
        <strain evidence="2 3">CECT 8625</strain>
    </source>
</reference>
<dbReference type="Proteomes" id="UP000193570">
    <property type="component" value="Unassembled WGS sequence"/>
</dbReference>
<dbReference type="InterPro" id="IPR036679">
    <property type="entry name" value="FlgN-like_sf"/>
</dbReference>
<dbReference type="RefSeq" id="WP_085790489.1">
    <property type="nucleotide sequence ID" value="NZ_FWFK01000001.1"/>
</dbReference>
<evidence type="ECO:0000313" key="2">
    <source>
        <dbReference type="EMBL" id="SLN21118.1"/>
    </source>
</evidence>
<organism evidence="2 3">
    <name type="scientific">Roseivivax jejudonensis</name>
    <dbReference type="NCBI Taxonomy" id="1529041"/>
    <lineage>
        <taxon>Bacteria</taxon>
        <taxon>Pseudomonadati</taxon>
        <taxon>Pseudomonadota</taxon>
        <taxon>Alphaproteobacteria</taxon>
        <taxon>Rhodobacterales</taxon>
        <taxon>Roseobacteraceae</taxon>
        <taxon>Roseivivax</taxon>
    </lineage>
</organism>
<name>A0A1X6YGU5_9RHOB</name>
<sequence>MTDTPIQTIEALDSLLDEERTALVSGDLEALDALMSRKSDLIEALRLEAMDLPDEIEPLQLKLRRNRELFEEALAGLRSVADRLQELREVEEGGGTYDGTGQRHALETRARGRLEKRA</sequence>
<protein>
    <submittedName>
        <fullName evidence="2">FlgN protein</fullName>
    </submittedName>
</protein>
<accession>A0A1X6YGU5</accession>
<feature type="region of interest" description="Disordered" evidence="1">
    <location>
        <begin position="91"/>
        <end position="118"/>
    </location>
</feature>
<dbReference type="OrthoDB" id="7862860at2"/>
<keyword evidence="3" id="KW-1185">Reference proteome</keyword>
<dbReference type="EMBL" id="FWFK01000001">
    <property type="protein sequence ID" value="SLN21118.1"/>
    <property type="molecule type" value="Genomic_DNA"/>
</dbReference>
<dbReference type="AlphaFoldDB" id="A0A1X6YGU5"/>
<feature type="compositionally biased region" description="Basic and acidic residues" evidence="1">
    <location>
        <begin position="104"/>
        <end position="118"/>
    </location>
</feature>
<evidence type="ECO:0000313" key="3">
    <source>
        <dbReference type="Proteomes" id="UP000193570"/>
    </source>
</evidence>